<dbReference type="HOGENOM" id="CLU_1668034_0_0_4"/>
<dbReference type="Proteomes" id="UP000008332">
    <property type="component" value="Chromosome"/>
</dbReference>
<sequence length="158" mass="16262">MHITHTCKRCLIGLLLGASVWASAIAAETDDSPVNSCLNAWGKHPFGKNPPYKTLSTSVKVFGIGPDTADTEVTQTPALVLVNPGVNVAGGSVVQVLNPNGWYCFRTTVSVMGGVTIKAHCKSHLATTAGDVLAGANASDGKGVTVLGTTQVERVGCD</sequence>
<feature type="signal peptide" evidence="1">
    <location>
        <begin position="1"/>
        <end position="26"/>
    </location>
</feature>
<keyword evidence="1" id="KW-0732">Signal</keyword>
<reference evidence="3" key="1">
    <citation type="submission" date="2006-02" db="EMBL/GenBank/DDBJ databases">
        <title>Complete sequence of chromosome of Rhodoferax ferrireducens DSM 15236.</title>
        <authorList>
            <person name="Copeland A."/>
            <person name="Lucas S."/>
            <person name="Lapidus A."/>
            <person name="Barry K."/>
            <person name="Detter J.C."/>
            <person name="Glavina del Rio T."/>
            <person name="Hammon N."/>
            <person name="Israni S."/>
            <person name="Pitluck S."/>
            <person name="Brettin T."/>
            <person name="Bruce D."/>
            <person name="Han C."/>
            <person name="Tapia R."/>
            <person name="Gilna P."/>
            <person name="Kiss H."/>
            <person name="Schmutz J."/>
            <person name="Larimer F."/>
            <person name="Land M."/>
            <person name="Kyrpides N."/>
            <person name="Ivanova N."/>
            <person name="Richardson P."/>
        </authorList>
    </citation>
    <scope>NUCLEOTIDE SEQUENCE [LARGE SCALE GENOMIC DNA]</scope>
    <source>
        <strain evidence="3">ATCC BAA-621 / DSM 15236 / T118</strain>
    </source>
</reference>
<evidence type="ECO:0000313" key="3">
    <source>
        <dbReference type="Proteomes" id="UP000008332"/>
    </source>
</evidence>
<dbReference type="eggNOG" id="ENOG5033U3P">
    <property type="taxonomic scope" value="Bacteria"/>
</dbReference>
<evidence type="ECO:0000313" key="2">
    <source>
        <dbReference type="EMBL" id="ABD71690.1"/>
    </source>
</evidence>
<name>Q21RB3_ALBFT</name>
<proteinExistence type="predicted"/>
<organism evidence="2 3">
    <name type="scientific">Albidiferax ferrireducens (strain ATCC BAA-621 / DSM 15236 / T118)</name>
    <name type="common">Rhodoferax ferrireducens</name>
    <dbReference type="NCBI Taxonomy" id="338969"/>
    <lineage>
        <taxon>Bacteria</taxon>
        <taxon>Pseudomonadati</taxon>
        <taxon>Pseudomonadota</taxon>
        <taxon>Betaproteobacteria</taxon>
        <taxon>Burkholderiales</taxon>
        <taxon>Comamonadaceae</taxon>
        <taxon>Rhodoferax</taxon>
    </lineage>
</organism>
<dbReference type="EMBL" id="CP000267">
    <property type="protein sequence ID" value="ABD71690.1"/>
    <property type="molecule type" value="Genomic_DNA"/>
</dbReference>
<feature type="chain" id="PRO_5004200381" evidence="1">
    <location>
        <begin position="27"/>
        <end position="158"/>
    </location>
</feature>
<accession>Q21RB3</accession>
<gene>
    <name evidence="2" type="ordered locus">Rfer_3992</name>
</gene>
<evidence type="ECO:0000256" key="1">
    <source>
        <dbReference type="SAM" id="SignalP"/>
    </source>
</evidence>
<dbReference type="STRING" id="338969.Rfer_3992"/>
<keyword evidence="3" id="KW-1185">Reference proteome</keyword>
<protein>
    <submittedName>
        <fullName evidence="2">Uncharacterized protein</fullName>
    </submittedName>
</protein>
<dbReference type="KEGG" id="rfr:Rfer_3992"/>
<dbReference type="AlphaFoldDB" id="Q21RB3"/>